<dbReference type="InterPro" id="IPR011993">
    <property type="entry name" value="PH-like_dom_sf"/>
</dbReference>
<dbReference type="InterPro" id="IPR018247">
    <property type="entry name" value="EF_Hand_1_Ca_BS"/>
</dbReference>
<dbReference type="PROSITE" id="PS50031">
    <property type="entry name" value="EH"/>
    <property type="match status" value="2"/>
</dbReference>
<gene>
    <name evidence="20" type="primary">itsn2b</name>
</gene>
<feature type="domain" description="EF-hand" evidence="19">
    <location>
        <begin position="56"/>
        <end position="91"/>
    </location>
</feature>
<dbReference type="InterPro" id="IPR001849">
    <property type="entry name" value="PH_domain"/>
</dbReference>
<protein>
    <recommendedName>
        <fullName evidence="22">Intersectin 2b</fullName>
    </recommendedName>
</protein>
<dbReference type="InterPro" id="IPR051480">
    <property type="entry name" value="Endocytic_GEF_Adapter"/>
</dbReference>
<feature type="region of interest" description="Disordered" evidence="13">
    <location>
        <begin position="374"/>
        <end position="405"/>
    </location>
</feature>
<keyword evidence="12" id="KW-0175">Coiled coil</keyword>
<feature type="domain" description="PH" evidence="15">
    <location>
        <begin position="1313"/>
        <end position="1421"/>
    </location>
</feature>
<evidence type="ECO:0000313" key="21">
    <source>
        <dbReference type="Proteomes" id="UP000694558"/>
    </source>
</evidence>
<evidence type="ECO:0000256" key="11">
    <source>
        <dbReference type="PROSITE-ProRule" id="PRU00192"/>
    </source>
</evidence>
<dbReference type="InterPro" id="IPR001452">
    <property type="entry name" value="SH3_domain"/>
</dbReference>
<dbReference type="PANTHER" id="PTHR46006">
    <property type="entry name" value="RHO GUANINE NUCLEOTIDE EXCHANGE FACTOR AT 64C, ISOFORM A"/>
    <property type="match status" value="1"/>
</dbReference>
<dbReference type="SMART" id="SM00027">
    <property type="entry name" value="EH"/>
    <property type="match status" value="2"/>
</dbReference>
<keyword evidence="5" id="KW-0254">Endocytosis</keyword>
<dbReference type="GO" id="GO:0006897">
    <property type="term" value="P:endocytosis"/>
    <property type="evidence" value="ECO:0007669"/>
    <property type="project" value="UniProtKB-KW"/>
</dbReference>
<feature type="domain" description="C2" evidence="16">
    <location>
        <begin position="1429"/>
        <end position="1549"/>
    </location>
</feature>
<dbReference type="InterPro" id="IPR011992">
    <property type="entry name" value="EF-hand-dom_pair"/>
</dbReference>
<feature type="domain" description="EH" evidence="18">
    <location>
        <begin position="288"/>
        <end position="333"/>
    </location>
</feature>
<dbReference type="InterPro" id="IPR035892">
    <property type="entry name" value="C2_domain_sf"/>
</dbReference>
<dbReference type="SMART" id="SM00326">
    <property type="entry name" value="SH3"/>
    <property type="match status" value="5"/>
</dbReference>
<dbReference type="Pfam" id="PF14604">
    <property type="entry name" value="SH3_9"/>
    <property type="match status" value="3"/>
</dbReference>
<dbReference type="InterPro" id="IPR035899">
    <property type="entry name" value="DBL_dom_sf"/>
</dbReference>
<feature type="domain" description="EF-hand" evidence="19">
    <location>
        <begin position="290"/>
        <end position="312"/>
    </location>
</feature>
<dbReference type="SMART" id="SM00239">
    <property type="entry name" value="C2"/>
    <property type="match status" value="1"/>
</dbReference>
<sequence length="1571" mass="178769">LFIRTCDFLFSQGGPSVWAVSPEERVKHDQKFDTLSPSMGYVSGEQARKFFLQSGLPPSVLAEIWSLADMNKDGKMDRLEFSIAMKLIKLKLQGTPLPSALPIIMKQPPVPIPNLNNPTSSMISIVSMPNMSMMPRTNLAMLTPISMATPGLSPMTGLSPLVPTATGLSPLMVSTNTRPLMPTMGNATLPNGSMGILHPLTTGPLATGTFSLNAQPHNDSPEACCVLLVCLSFSSASSSPSVMSPMAAVPSDWAVPHASRLKYRQQFNGLDKQMTGYLTGTVCVVNCIADVDKDGKLKAEEFILAMHLVDMAKSGQPLPLTLPTELVPPSQRYGAQRTHFNKKKKLSFEDKFKANLERGNAELEKRRLTLLEAERREQERHAQKEREEREKREREAREAEERRRKEEERRLERLRELERQKEEERQREIERKEAAQRELERQRKEEWERRRRGELQIKKVQEQDDIIRLKAKKRSLEMELEAGNKHRQISDRLRDIQNKKKLQKTELDLTNQRKETRQKLSQLTPEQKRLTEKLRNMALNNMPVSSMSTLKVSVSEKKGTCMKMREQLNALEKETAAKLTEMDRYNKDMQVGIDYNPHETKQKNVHYNLIYKLLQYLQCLLPTLRRIKMEKERQWQEKLRRDEEERQRRLQEEREAKQREEEEKEKQALIRKSAALTSFKVLYPFTARNNEELSLNADDIIEVDETTEREEGWLCGSKQGKMGWFPESYVERVALSKTSNNTVVAPPPPAAAAAASKVPLQSQLSNALEAAKAAGTKSAFTPTHSPNLAPLETQGQVVGNLLAQALCSWTAKTDNHLNFNKDDVIQVLEQQENWWLGELNGERGWFPKTYVTPLGEEIFAHVSFSSPEYEALYTYESPEPGDLTFSEGDVILVSKRDGEWWNGSIGDRTGLFPSNYVKPKETDTSSTSGKKKPEIGQVIRAHSSTGPAQLNLENGQLILVLGKNASGWWIGELQARGKKRQKGWFPASHVKILGSNSGKSTPAPLPVCLVIAVYDYSAANKDEMSFSKGQLINVLDKNNPDWWKGEINGVTGLFPTNYVKMTTVECDPSQQWCADLNSLDSLSPQEKKRQGYIHELIQTEERYVEDLNIVLEVFHRPMSESGRLNEAEMSMIFVNWKELLACNTKLLKALRVRKKTGGDNMPVQMIGDILAAELSHMQPYIRFCSCQINGATLLQNRTDNEPDFKNFLKKIATDYRCKGMPLSSFLLKPMQRITRYPLHMKNILECTAEGHADCDPLREALEKAEELCQQVNEGVREKENSDRLEWIQSHVQCDGVVENLVFNSLTNCLGPRKLLHSGKMHKAKSNKELWAFLFNDFLLLTYAAKQFTTSGPDKLFSTRTNAQLKMYKPPVLLNEVLVKLPDPSSDEPLFHISHIDRVYILRTDNINERTAWVQKIKAASEEFIETEKRKREKAYQARSVKSSGIGRLLVTILEATELKAGKPNGKSNPYCEVTMGAQIFTSRTLNDTLNPKWNFNCQFHIRDIYQDVLCITIFERDQFSPDDFLGRTEVPVATIRKELENKGPVTRRLLLHEVPTGEVWVRLDLQLFSGK</sequence>
<dbReference type="CDD" id="cd11990">
    <property type="entry name" value="SH3_Intersectin2_2"/>
    <property type="match status" value="1"/>
</dbReference>
<dbReference type="SUPFAM" id="SSF48065">
    <property type="entry name" value="DBL homology domain (DH-domain)"/>
    <property type="match status" value="1"/>
</dbReference>
<dbReference type="FunFam" id="2.60.40.150:FF:000029">
    <property type="entry name" value="Intersectin 1"/>
    <property type="match status" value="1"/>
</dbReference>
<dbReference type="FunFam" id="2.30.30.40:FF:000041">
    <property type="entry name" value="Intersectin 1"/>
    <property type="match status" value="1"/>
</dbReference>
<dbReference type="FunFam" id="2.30.29.30:FF:000069">
    <property type="entry name" value="Intersectin 1"/>
    <property type="match status" value="1"/>
</dbReference>
<accession>A0A8D2ZWG5</accession>
<dbReference type="CDD" id="cd00160">
    <property type="entry name" value="RhoGEF"/>
    <property type="match status" value="1"/>
</dbReference>
<evidence type="ECO:0000256" key="4">
    <source>
        <dbReference type="ARBA" id="ARBA00022490"/>
    </source>
</evidence>
<reference evidence="20" key="1">
    <citation type="submission" date="2023-05" db="EMBL/GenBank/DDBJ databases">
        <title>High-quality long-read genome of Scophthalmus maximus.</title>
        <authorList>
            <person name="Lien S."/>
            <person name="Martinez P."/>
        </authorList>
    </citation>
    <scope>NUCLEOTIDE SEQUENCE [LARGE SCALE GENOMIC DNA]</scope>
</reference>
<dbReference type="CDD" id="cd08375">
    <property type="entry name" value="C2_Intersectin"/>
    <property type="match status" value="1"/>
</dbReference>
<evidence type="ECO:0000256" key="2">
    <source>
        <dbReference type="ARBA" id="ARBA00004496"/>
    </source>
</evidence>
<dbReference type="InterPro" id="IPR000008">
    <property type="entry name" value="C2_dom"/>
</dbReference>
<dbReference type="SMART" id="SM00325">
    <property type="entry name" value="RhoGEF"/>
    <property type="match status" value="1"/>
</dbReference>
<feature type="domain" description="SH3" evidence="14">
    <location>
        <begin position="931"/>
        <end position="995"/>
    </location>
</feature>
<evidence type="ECO:0000259" key="17">
    <source>
        <dbReference type="PROSITE" id="PS50010"/>
    </source>
</evidence>
<keyword evidence="4" id="KW-0963">Cytoplasm</keyword>
<feature type="domain" description="EH" evidence="18">
    <location>
        <begin position="24"/>
        <end position="109"/>
    </location>
</feature>
<dbReference type="PRINTS" id="PR00499">
    <property type="entry name" value="P67PHOX"/>
</dbReference>
<keyword evidence="7" id="KW-0106">Calcium</keyword>
<dbReference type="InterPro" id="IPR000261">
    <property type="entry name" value="EH_dom"/>
</dbReference>
<dbReference type="InterPro" id="IPR001331">
    <property type="entry name" value="GDS_CDC24_CS"/>
</dbReference>
<dbReference type="FunFam" id="1.20.900.10:FF:000011">
    <property type="entry name" value="Intersectin 1"/>
    <property type="match status" value="1"/>
</dbReference>
<dbReference type="GO" id="GO:0035556">
    <property type="term" value="P:intracellular signal transduction"/>
    <property type="evidence" value="ECO:0007669"/>
    <property type="project" value="InterPro"/>
</dbReference>
<evidence type="ECO:0000256" key="1">
    <source>
        <dbReference type="ARBA" id="ARBA00004316"/>
    </source>
</evidence>
<evidence type="ECO:0000256" key="9">
    <source>
        <dbReference type="ARBA" id="ARBA00023273"/>
    </source>
</evidence>
<feature type="domain" description="SH3" evidence="14">
    <location>
        <begin position="1005"/>
        <end position="1064"/>
    </location>
</feature>
<dbReference type="Proteomes" id="UP000694558">
    <property type="component" value="Chromosome 5"/>
</dbReference>
<evidence type="ECO:0000259" key="18">
    <source>
        <dbReference type="PROSITE" id="PS50031"/>
    </source>
</evidence>
<organism evidence="20 21">
    <name type="scientific">Scophthalmus maximus</name>
    <name type="common">Turbot</name>
    <name type="synonym">Psetta maxima</name>
    <dbReference type="NCBI Taxonomy" id="52904"/>
    <lineage>
        <taxon>Eukaryota</taxon>
        <taxon>Metazoa</taxon>
        <taxon>Chordata</taxon>
        <taxon>Craniata</taxon>
        <taxon>Vertebrata</taxon>
        <taxon>Euteleostomi</taxon>
        <taxon>Actinopterygii</taxon>
        <taxon>Neopterygii</taxon>
        <taxon>Teleostei</taxon>
        <taxon>Neoteleostei</taxon>
        <taxon>Acanthomorphata</taxon>
        <taxon>Carangaria</taxon>
        <taxon>Pleuronectiformes</taxon>
        <taxon>Pleuronectoidei</taxon>
        <taxon>Scophthalmidae</taxon>
        <taxon>Scophthalmus</taxon>
    </lineage>
</organism>
<name>A0A8D2ZWG5_SCOMX</name>
<dbReference type="PROSITE" id="PS50003">
    <property type="entry name" value="PH_DOMAIN"/>
    <property type="match status" value="1"/>
</dbReference>
<dbReference type="Pfam" id="PF07653">
    <property type="entry name" value="SH3_2"/>
    <property type="match status" value="2"/>
</dbReference>
<dbReference type="CDD" id="cd11838">
    <property type="entry name" value="SH3_Intersectin_3"/>
    <property type="match status" value="1"/>
</dbReference>
<dbReference type="InterPro" id="IPR002048">
    <property type="entry name" value="EF_hand_dom"/>
</dbReference>
<evidence type="ECO:0000256" key="7">
    <source>
        <dbReference type="ARBA" id="ARBA00022837"/>
    </source>
</evidence>
<feature type="domain" description="DH" evidence="17">
    <location>
        <begin position="1088"/>
        <end position="1274"/>
    </location>
</feature>
<dbReference type="GO" id="GO:0005085">
    <property type="term" value="F:guanyl-nucleotide exchange factor activity"/>
    <property type="evidence" value="ECO:0007669"/>
    <property type="project" value="InterPro"/>
</dbReference>
<feature type="coiled-coil region" evidence="12">
    <location>
        <begin position="554"/>
        <end position="588"/>
    </location>
</feature>
<keyword evidence="6" id="KW-0479">Metal-binding</keyword>
<evidence type="ECO:0000259" key="19">
    <source>
        <dbReference type="PROSITE" id="PS50222"/>
    </source>
</evidence>
<dbReference type="PROSITE" id="PS50222">
    <property type="entry name" value="EF_HAND_2"/>
    <property type="match status" value="2"/>
</dbReference>
<feature type="domain" description="SH3" evidence="14">
    <location>
        <begin position="864"/>
        <end position="922"/>
    </location>
</feature>
<evidence type="ECO:0000256" key="6">
    <source>
        <dbReference type="ARBA" id="ARBA00022723"/>
    </source>
</evidence>
<dbReference type="SMART" id="SM00054">
    <property type="entry name" value="EFh"/>
    <property type="match status" value="2"/>
</dbReference>
<feature type="domain" description="SH3" evidence="14">
    <location>
        <begin position="798"/>
        <end position="856"/>
    </location>
</feature>
<dbReference type="Gene3D" id="1.20.900.10">
    <property type="entry name" value="Dbl homology (DH) domain"/>
    <property type="match status" value="1"/>
</dbReference>
<dbReference type="PROSITE" id="PS50004">
    <property type="entry name" value="C2"/>
    <property type="match status" value="1"/>
</dbReference>
<dbReference type="GO" id="GO:0005737">
    <property type="term" value="C:cytoplasm"/>
    <property type="evidence" value="ECO:0007669"/>
    <property type="project" value="UniProtKB-SubCell"/>
</dbReference>
<dbReference type="PROSITE" id="PS50002">
    <property type="entry name" value="SH3"/>
    <property type="match status" value="5"/>
</dbReference>
<dbReference type="Pfam" id="PF00168">
    <property type="entry name" value="C2"/>
    <property type="match status" value="1"/>
</dbReference>
<dbReference type="SUPFAM" id="SSF50729">
    <property type="entry name" value="PH domain-like"/>
    <property type="match status" value="1"/>
</dbReference>
<evidence type="ECO:0000259" key="14">
    <source>
        <dbReference type="PROSITE" id="PS50002"/>
    </source>
</evidence>
<dbReference type="SUPFAM" id="SSF50044">
    <property type="entry name" value="SH3-domain"/>
    <property type="match status" value="5"/>
</dbReference>
<dbReference type="PROSITE" id="PS00741">
    <property type="entry name" value="DH_1"/>
    <property type="match status" value="1"/>
</dbReference>
<evidence type="ECO:0000259" key="16">
    <source>
        <dbReference type="PROSITE" id="PS50004"/>
    </source>
</evidence>
<dbReference type="Pfam" id="PF12763">
    <property type="entry name" value="EH"/>
    <property type="match status" value="2"/>
</dbReference>
<dbReference type="InterPro" id="IPR000219">
    <property type="entry name" value="DH_dom"/>
</dbReference>
<keyword evidence="3 11" id="KW-0728">SH3 domain</keyword>
<evidence type="ECO:0000256" key="5">
    <source>
        <dbReference type="ARBA" id="ARBA00022583"/>
    </source>
</evidence>
<evidence type="ECO:0000313" key="20">
    <source>
        <dbReference type="Ensembl" id="ENSSMAP00000008708.2"/>
    </source>
</evidence>
<dbReference type="FunFam" id="1.10.238.10:FF:000055">
    <property type="entry name" value="Intersectin-1 isoform 1"/>
    <property type="match status" value="1"/>
</dbReference>
<dbReference type="Pfam" id="PF16652">
    <property type="entry name" value="PH_13"/>
    <property type="match status" value="1"/>
</dbReference>
<dbReference type="Pfam" id="PF00621">
    <property type="entry name" value="RhoGEF"/>
    <property type="match status" value="1"/>
</dbReference>
<evidence type="ECO:0000259" key="15">
    <source>
        <dbReference type="PROSITE" id="PS50003"/>
    </source>
</evidence>
<dbReference type="Ensembl" id="ENSSMAT00000008815.2">
    <property type="protein sequence ID" value="ENSSMAP00000008708.2"/>
    <property type="gene ID" value="ENSSMAG00000005272.2"/>
</dbReference>
<evidence type="ECO:0000256" key="3">
    <source>
        <dbReference type="ARBA" id="ARBA00022443"/>
    </source>
</evidence>
<dbReference type="GO" id="GO:0035025">
    <property type="term" value="P:positive regulation of Rho protein signal transduction"/>
    <property type="evidence" value="ECO:0007669"/>
    <property type="project" value="TreeGrafter"/>
</dbReference>
<evidence type="ECO:0000256" key="13">
    <source>
        <dbReference type="SAM" id="MobiDB-lite"/>
    </source>
</evidence>
<dbReference type="Gene3D" id="2.30.29.30">
    <property type="entry name" value="Pleckstrin-homology domain (PH domain)/Phosphotyrosine-binding domain (PTB)"/>
    <property type="match status" value="1"/>
</dbReference>
<dbReference type="Gene3D" id="2.60.40.150">
    <property type="entry name" value="C2 domain"/>
    <property type="match status" value="1"/>
</dbReference>
<reference evidence="20" key="2">
    <citation type="submission" date="2025-08" db="UniProtKB">
        <authorList>
            <consortium name="Ensembl"/>
        </authorList>
    </citation>
    <scope>IDENTIFICATION</scope>
</reference>
<dbReference type="PROSITE" id="PS50010">
    <property type="entry name" value="DH_2"/>
    <property type="match status" value="1"/>
</dbReference>
<dbReference type="Gene3D" id="1.10.238.10">
    <property type="entry name" value="EF-hand"/>
    <property type="match status" value="2"/>
</dbReference>
<dbReference type="GeneTree" id="ENSGT00940000155936"/>
<proteinExistence type="predicted"/>
<dbReference type="CDD" id="cd00052">
    <property type="entry name" value="EH"/>
    <property type="match status" value="1"/>
</dbReference>
<dbReference type="PRINTS" id="PR00452">
    <property type="entry name" value="SH3DOMAIN"/>
</dbReference>
<evidence type="ECO:0000256" key="12">
    <source>
        <dbReference type="SAM" id="Coils"/>
    </source>
</evidence>
<dbReference type="SMART" id="SM00233">
    <property type="entry name" value="PH"/>
    <property type="match status" value="1"/>
</dbReference>
<dbReference type="GO" id="GO:0042995">
    <property type="term" value="C:cell projection"/>
    <property type="evidence" value="ECO:0007669"/>
    <property type="project" value="UniProtKB-SubCell"/>
</dbReference>
<evidence type="ECO:0000256" key="10">
    <source>
        <dbReference type="ARBA" id="ARBA00034103"/>
    </source>
</evidence>
<comment type="subcellular location">
    <subcellularLocation>
        <location evidence="1">Cell projection</location>
    </subcellularLocation>
    <subcellularLocation>
        <location evidence="2">Cytoplasm</location>
    </subcellularLocation>
    <subcellularLocation>
        <location evidence="10">Synapse</location>
    </subcellularLocation>
</comment>
<dbReference type="InterPro" id="IPR036028">
    <property type="entry name" value="SH3-like_dom_sf"/>
</dbReference>
<dbReference type="SUPFAM" id="SSF47473">
    <property type="entry name" value="EF-hand"/>
    <property type="match status" value="2"/>
</dbReference>
<evidence type="ECO:0000256" key="8">
    <source>
        <dbReference type="ARBA" id="ARBA00023018"/>
    </source>
</evidence>
<dbReference type="GO" id="GO:0045202">
    <property type="term" value="C:synapse"/>
    <property type="evidence" value="ECO:0007669"/>
    <property type="project" value="UniProtKB-SubCell"/>
</dbReference>
<dbReference type="SUPFAM" id="SSF49562">
    <property type="entry name" value="C2 domain (Calcium/lipid-binding domain, CaLB)"/>
    <property type="match status" value="1"/>
</dbReference>
<dbReference type="InterPro" id="IPR035738">
    <property type="entry name" value="Intersectin-2_SH3_2"/>
</dbReference>
<keyword evidence="9" id="KW-0966">Cell projection</keyword>
<feature type="domain" description="SH3" evidence="14">
    <location>
        <begin position="674"/>
        <end position="735"/>
    </location>
</feature>
<keyword evidence="8" id="KW-0770">Synapse</keyword>
<feature type="coiled-coil region" evidence="12">
    <location>
        <begin position="636"/>
        <end position="672"/>
    </location>
</feature>
<dbReference type="Gene3D" id="2.30.30.40">
    <property type="entry name" value="SH3 Domains"/>
    <property type="match status" value="5"/>
</dbReference>
<dbReference type="PANTHER" id="PTHR46006:SF6">
    <property type="entry name" value="INTERSECTIN-2 ISOFORM X1"/>
    <property type="match status" value="1"/>
</dbReference>
<dbReference type="GO" id="GO:0005509">
    <property type="term" value="F:calcium ion binding"/>
    <property type="evidence" value="ECO:0007669"/>
    <property type="project" value="InterPro"/>
</dbReference>
<dbReference type="PROSITE" id="PS00018">
    <property type="entry name" value="EF_HAND_1"/>
    <property type="match status" value="1"/>
</dbReference>
<evidence type="ECO:0008006" key="22">
    <source>
        <dbReference type="Google" id="ProtNLM"/>
    </source>
</evidence>